<dbReference type="InterPro" id="IPR014871">
    <property type="entry name" value="dUTPase/dCTP_pyrophosphatase"/>
</dbReference>
<gene>
    <name evidence="1" type="ORF">GTH32_05490</name>
</gene>
<dbReference type="CDD" id="cd11527">
    <property type="entry name" value="NTP-PPase_dUTPase"/>
    <property type="match status" value="1"/>
</dbReference>
<comment type="caution">
    <text evidence="1">The sequence shown here is derived from an EMBL/GenBank/DDBJ whole genome shotgun (WGS) entry which is preliminary data.</text>
</comment>
<evidence type="ECO:0000313" key="2">
    <source>
        <dbReference type="Proteomes" id="UP000470213"/>
    </source>
</evidence>
<proteinExistence type="predicted"/>
<protein>
    <submittedName>
        <fullName evidence="1">dUTP diphosphatase</fullName>
    </submittedName>
</protein>
<evidence type="ECO:0000313" key="1">
    <source>
        <dbReference type="EMBL" id="NDV90650.1"/>
    </source>
</evidence>
<accession>A0A7X5LJS3</accession>
<dbReference type="Proteomes" id="UP000470213">
    <property type="component" value="Unassembled WGS sequence"/>
</dbReference>
<dbReference type="SUPFAM" id="SSF101386">
    <property type="entry name" value="all-alpha NTP pyrophosphatases"/>
    <property type="match status" value="1"/>
</dbReference>
<sequence>MLTQQQLATMLSLQDKMNTKVNPDWLNAGYGYLRAAMVESVEAIEHHGWKWWKAQHKDLPQLQMELVDIWHFALSACIIDFKGDVSASAQSIAAQLASGITQVSFDGKDYDAEQQSLLDNLELMTGLCAAKRFSVPLFMTIVRQCEMSADELYRQYVGKNVLNFFRQDNGYKEGSYVKVWQGREDNEHLVEVMDALDLTKPEFSDLVYQGLAKRYPTL</sequence>
<reference evidence="1 2" key="1">
    <citation type="submission" date="2020-01" db="EMBL/GenBank/DDBJ databases">
        <authorList>
            <person name="Chen J."/>
            <person name="Zhu S."/>
            <person name="Yang J."/>
        </authorList>
    </citation>
    <scope>NUCLEOTIDE SEQUENCE [LARGE SCALE GENOMIC DNA]</scope>
    <source>
        <strain evidence="1 2">345S023</strain>
    </source>
</reference>
<organism evidence="1 2">
    <name type="scientific">Alteromonas profundi</name>
    <dbReference type="NCBI Taxonomy" id="2696062"/>
    <lineage>
        <taxon>Bacteria</taxon>
        <taxon>Pseudomonadati</taxon>
        <taxon>Pseudomonadota</taxon>
        <taxon>Gammaproteobacteria</taxon>
        <taxon>Alteromonadales</taxon>
        <taxon>Alteromonadaceae</taxon>
        <taxon>Alteromonas/Salinimonas group</taxon>
        <taxon>Alteromonas</taxon>
    </lineage>
</organism>
<name>A0A7X5LJS3_9ALTE</name>
<dbReference type="RefSeq" id="WP_163084235.1">
    <property type="nucleotide sequence ID" value="NZ_JAAAWN010000005.1"/>
</dbReference>
<dbReference type="EMBL" id="JAAAWN010000005">
    <property type="protein sequence ID" value="NDV90650.1"/>
    <property type="molecule type" value="Genomic_DNA"/>
</dbReference>
<keyword evidence="2" id="KW-1185">Reference proteome</keyword>
<dbReference type="Gene3D" id="1.10.4010.10">
    <property type="entry name" value="Type II deoxyuridine triphosphatase"/>
    <property type="match status" value="1"/>
</dbReference>
<dbReference type="Pfam" id="PF08761">
    <property type="entry name" value="dUTPase_2"/>
    <property type="match status" value="1"/>
</dbReference>
<dbReference type="AlphaFoldDB" id="A0A7X5LJS3"/>